<reference evidence="1 2" key="1">
    <citation type="submission" date="2011-11" db="EMBL/GenBank/DDBJ databases">
        <title>The Genome Sequence of Fusarium oxysporum PHW815.</title>
        <authorList>
            <consortium name="The Broad Institute Genome Sequencing Platform"/>
            <person name="Ma L.-J."/>
            <person name="Gale L.R."/>
            <person name="Schwartz D.C."/>
            <person name="Zhou S."/>
            <person name="Corby-Kistler H."/>
            <person name="Young S.K."/>
            <person name="Zeng Q."/>
            <person name="Gargeya S."/>
            <person name="Fitzgerald M."/>
            <person name="Haas B."/>
            <person name="Abouelleil A."/>
            <person name="Alvarado L."/>
            <person name="Arachchi H.M."/>
            <person name="Berlin A."/>
            <person name="Brown A."/>
            <person name="Chapman S.B."/>
            <person name="Chen Z."/>
            <person name="Dunbar C."/>
            <person name="Freedman E."/>
            <person name="Gearin G."/>
            <person name="Goldberg J."/>
            <person name="Griggs A."/>
            <person name="Gujja S."/>
            <person name="Heiman D."/>
            <person name="Howarth C."/>
            <person name="Larson L."/>
            <person name="Lui A."/>
            <person name="MacDonald P.J.P."/>
            <person name="Montmayeur A."/>
            <person name="Murphy C."/>
            <person name="Neiman D."/>
            <person name="Pearson M."/>
            <person name="Priest M."/>
            <person name="Roberts A."/>
            <person name="Saif S."/>
            <person name="Shea T."/>
            <person name="Shenoy N."/>
            <person name="Sisk P."/>
            <person name="Stolte C."/>
            <person name="Sykes S."/>
            <person name="Wortman J."/>
            <person name="Nusbaum C."/>
            <person name="Birren B."/>
        </authorList>
    </citation>
    <scope>NUCLEOTIDE SEQUENCE [LARGE SCALE GENOMIC DNA]</scope>
    <source>
        <strain evidence="1 2">54005</strain>
    </source>
</reference>
<sequence length="30" mass="3489">TEIEETADILIERQIYAKRLPQGFTSFSTM</sequence>
<dbReference type="AlphaFoldDB" id="X0B9W7"/>
<dbReference type="HOGENOM" id="CLU_3408131_0_0_1"/>
<gene>
    <name evidence="1" type="ORF">FOQG_19616</name>
</gene>
<accession>X0B9W7</accession>
<evidence type="ECO:0000313" key="1">
    <source>
        <dbReference type="EMBL" id="EXK75618.1"/>
    </source>
</evidence>
<feature type="non-terminal residue" evidence="1">
    <location>
        <position position="1"/>
    </location>
</feature>
<name>X0B9W7_FUSOX</name>
<organism evidence="1 2">
    <name type="scientific">Fusarium oxysporum f. sp. raphani 54005</name>
    <dbReference type="NCBI Taxonomy" id="1089458"/>
    <lineage>
        <taxon>Eukaryota</taxon>
        <taxon>Fungi</taxon>
        <taxon>Dikarya</taxon>
        <taxon>Ascomycota</taxon>
        <taxon>Pezizomycotina</taxon>
        <taxon>Sordariomycetes</taxon>
        <taxon>Hypocreomycetidae</taxon>
        <taxon>Hypocreales</taxon>
        <taxon>Nectriaceae</taxon>
        <taxon>Fusarium</taxon>
        <taxon>Fusarium oxysporum species complex</taxon>
    </lineage>
</organism>
<keyword evidence="2" id="KW-1185">Reference proteome</keyword>
<dbReference type="Proteomes" id="UP000030663">
    <property type="component" value="Unassembled WGS sequence"/>
</dbReference>
<proteinExistence type="predicted"/>
<protein>
    <submittedName>
        <fullName evidence="1">Uncharacterized protein</fullName>
    </submittedName>
</protein>
<evidence type="ECO:0000313" key="2">
    <source>
        <dbReference type="Proteomes" id="UP000030663"/>
    </source>
</evidence>
<dbReference type="EMBL" id="KI980011">
    <property type="protein sequence ID" value="EXK75618.1"/>
    <property type="molecule type" value="Genomic_DNA"/>
</dbReference>